<dbReference type="AlphaFoldDB" id="A0A1R3H3T3"/>
<evidence type="ECO:0000313" key="1">
    <source>
        <dbReference type="EMBL" id="OMO65015.1"/>
    </source>
</evidence>
<reference evidence="2" key="1">
    <citation type="submission" date="2013-09" db="EMBL/GenBank/DDBJ databases">
        <title>Corchorus olitorius genome sequencing.</title>
        <authorList>
            <person name="Alam M."/>
            <person name="Haque M.S."/>
            <person name="Islam M.S."/>
            <person name="Emdad E.M."/>
            <person name="Islam M.M."/>
            <person name="Ahmed B."/>
            <person name="Halim A."/>
            <person name="Hossen Q.M.M."/>
            <person name="Hossain M.Z."/>
            <person name="Ahmed R."/>
            <person name="Khan M.M."/>
            <person name="Islam R."/>
            <person name="Rashid M.M."/>
            <person name="Khan S.A."/>
            <person name="Rahman M.S."/>
            <person name="Alam M."/>
            <person name="Yahiya A.S."/>
            <person name="Khan M.S."/>
            <person name="Azam M.S."/>
            <person name="Haque T."/>
            <person name="Lashkar M.Z.H."/>
            <person name="Akhand A.I."/>
            <person name="Morshed G."/>
            <person name="Roy S."/>
            <person name="Uddin K.S."/>
            <person name="Rabeya T."/>
            <person name="Hossain A.S."/>
            <person name="Chowdhury A."/>
            <person name="Snigdha A.R."/>
            <person name="Mortoza M.S."/>
            <person name="Matin S.A."/>
            <person name="Hoque S.M.E."/>
            <person name="Islam M.K."/>
            <person name="Roy D.K."/>
            <person name="Haider R."/>
            <person name="Moosa M.M."/>
            <person name="Elias S.M."/>
            <person name="Hasan A.M."/>
            <person name="Jahan S."/>
            <person name="Shafiuddin M."/>
            <person name="Mahmood N."/>
            <person name="Shommy N.S."/>
        </authorList>
    </citation>
    <scope>NUCLEOTIDE SEQUENCE [LARGE SCALE GENOMIC DNA]</scope>
    <source>
        <strain evidence="2">cv. O-4</strain>
    </source>
</reference>
<dbReference type="Proteomes" id="UP000187203">
    <property type="component" value="Unassembled WGS sequence"/>
</dbReference>
<name>A0A1R3H3T3_9ROSI</name>
<dbReference type="EMBL" id="AWUE01020863">
    <property type="protein sequence ID" value="OMO65015.1"/>
    <property type="molecule type" value="Genomic_DNA"/>
</dbReference>
<evidence type="ECO:0000313" key="2">
    <source>
        <dbReference type="Proteomes" id="UP000187203"/>
    </source>
</evidence>
<protein>
    <submittedName>
        <fullName evidence="1">Uncharacterized protein</fullName>
    </submittedName>
</protein>
<comment type="caution">
    <text evidence="1">The sequence shown here is derived from an EMBL/GenBank/DDBJ whole genome shotgun (WGS) entry which is preliminary data.</text>
</comment>
<sequence>MAVLEKTFNECVGGQSVGYSTFQLLFSLVTSLKLSKRYGEYQTKSSKS</sequence>
<proteinExistence type="predicted"/>
<gene>
    <name evidence="1" type="ORF">COLO4_31619</name>
</gene>
<organism evidence="1 2">
    <name type="scientific">Corchorus olitorius</name>
    <dbReference type="NCBI Taxonomy" id="93759"/>
    <lineage>
        <taxon>Eukaryota</taxon>
        <taxon>Viridiplantae</taxon>
        <taxon>Streptophyta</taxon>
        <taxon>Embryophyta</taxon>
        <taxon>Tracheophyta</taxon>
        <taxon>Spermatophyta</taxon>
        <taxon>Magnoliopsida</taxon>
        <taxon>eudicotyledons</taxon>
        <taxon>Gunneridae</taxon>
        <taxon>Pentapetalae</taxon>
        <taxon>rosids</taxon>
        <taxon>malvids</taxon>
        <taxon>Malvales</taxon>
        <taxon>Malvaceae</taxon>
        <taxon>Grewioideae</taxon>
        <taxon>Apeibeae</taxon>
        <taxon>Corchorus</taxon>
    </lineage>
</organism>
<keyword evidence="2" id="KW-1185">Reference proteome</keyword>
<accession>A0A1R3H3T3</accession>